<evidence type="ECO:0000313" key="2">
    <source>
        <dbReference type="Proteomes" id="UP000324091"/>
    </source>
</evidence>
<dbReference type="Gene3D" id="3.30.450.20">
    <property type="entry name" value="PAS domain"/>
    <property type="match status" value="1"/>
</dbReference>
<dbReference type="EMBL" id="RHFK02000008">
    <property type="protein sequence ID" value="TWW72432.1"/>
    <property type="molecule type" value="Genomic_DNA"/>
</dbReference>
<protein>
    <submittedName>
        <fullName evidence="1">Potassium voltage-gated channel subfamily H member 5</fullName>
    </submittedName>
</protein>
<dbReference type="Proteomes" id="UP000324091">
    <property type="component" value="Chromosome 16"/>
</dbReference>
<comment type="caution">
    <text evidence="1">The sequence shown here is derived from an EMBL/GenBank/DDBJ whole genome shotgun (WGS) entry which is preliminary data.</text>
</comment>
<accession>A0A5C6NY47</accession>
<name>A0A5C6NY47_9TELE</name>
<proteinExistence type="predicted"/>
<keyword evidence="2" id="KW-1185">Reference proteome</keyword>
<sequence>MGVAVGRGFGHCQASIMGRWLAAPWCFMYGELTDKKTIEKVRQTFDNYESNCFEVLLYRKNSECF</sequence>
<organism evidence="1 2">
    <name type="scientific">Takifugu flavidus</name>
    <name type="common">sansaifugu</name>
    <dbReference type="NCBI Taxonomy" id="433684"/>
    <lineage>
        <taxon>Eukaryota</taxon>
        <taxon>Metazoa</taxon>
        <taxon>Chordata</taxon>
        <taxon>Craniata</taxon>
        <taxon>Vertebrata</taxon>
        <taxon>Euteleostomi</taxon>
        <taxon>Actinopterygii</taxon>
        <taxon>Neopterygii</taxon>
        <taxon>Teleostei</taxon>
        <taxon>Neoteleostei</taxon>
        <taxon>Acanthomorphata</taxon>
        <taxon>Eupercaria</taxon>
        <taxon>Tetraodontiformes</taxon>
        <taxon>Tetradontoidea</taxon>
        <taxon>Tetraodontidae</taxon>
        <taxon>Takifugu</taxon>
    </lineage>
</organism>
<gene>
    <name evidence="1" type="ORF">D4764_16G0009290</name>
</gene>
<dbReference type="AlphaFoldDB" id="A0A5C6NY47"/>
<evidence type="ECO:0000313" key="1">
    <source>
        <dbReference type="EMBL" id="TWW72432.1"/>
    </source>
</evidence>
<reference evidence="1 2" key="1">
    <citation type="submission" date="2019-04" db="EMBL/GenBank/DDBJ databases">
        <title>Chromosome genome assembly for Takifugu flavidus.</title>
        <authorList>
            <person name="Xiao S."/>
        </authorList>
    </citation>
    <scope>NUCLEOTIDE SEQUENCE [LARGE SCALE GENOMIC DNA]</scope>
    <source>
        <strain evidence="1">HTHZ2018</strain>
        <tissue evidence="1">Muscle</tissue>
    </source>
</reference>